<evidence type="ECO:0000313" key="3">
    <source>
        <dbReference type="Proteomes" id="UP000652219"/>
    </source>
</evidence>
<accession>A0A8H6JYJ0</accession>
<feature type="region of interest" description="Disordered" evidence="1">
    <location>
        <begin position="1"/>
        <end position="22"/>
    </location>
</feature>
<sequence length="49" mass="5486">MQVPEDLPALGGGQTTTRRSSRYRLQYVGHGEQTDPEELFTHVLQTTAL</sequence>
<reference evidence="2 3" key="1">
    <citation type="journal article" date="2020" name="Phytopathology">
        <title>Genome Sequence Resources of Colletotrichum truncatum, C. plurivorum, C. musicola, and C. sojae: Four Species Pathogenic to Soybean (Glycine max).</title>
        <authorList>
            <person name="Rogerio F."/>
            <person name="Boufleur T.R."/>
            <person name="Ciampi-Guillardi M."/>
            <person name="Sukno S.A."/>
            <person name="Thon M.R."/>
            <person name="Massola Junior N.S."/>
            <person name="Baroncelli R."/>
        </authorList>
    </citation>
    <scope>NUCLEOTIDE SEQUENCE [LARGE SCALE GENOMIC DNA]</scope>
    <source>
        <strain evidence="2 3">LFN0009</strain>
    </source>
</reference>
<evidence type="ECO:0000313" key="2">
    <source>
        <dbReference type="EMBL" id="KAF6821033.1"/>
    </source>
</evidence>
<proteinExistence type="predicted"/>
<protein>
    <submittedName>
        <fullName evidence="2">Uncharacterized protein</fullName>
    </submittedName>
</protein>
<dbReference type="Proteomes" id="UP000652219">
    <property type="component" value="Unassembled WGS sequence"/>
</dbReference>
<keyword evidence="3" id="KW-1185">Reference proteome</keyword>
<evidence type="ECO:0000256" key="1">
    <source>
        <dbReference type="SAM" id="MobiDB-lite"/>
    </source>
</evidence>
<name>A0A8H6JYJ0_9PEZI</name>
<comment type="caution">
    <text evidence="2">The sequence shown here is derived from an EMBL/GenBank/DDBJ whole genome shotgun (WGS) entry which is preliminary data.</text>
</comment>
<organism evidence="2 3">
    <name type="scientific">Colletotrichum sojae</name>
    <dbReference type="NCBI Taxonomy" id="2175907"/>
    <lineage>
        <taxon>Eukaryota</taxon>
        <taxon>Fungi</taxon>
        <taxon>Dikarya</taxon>
        <taxon>Ascomycota</taxon>
        <taxon>Pezizomycotina</taxon>
        <taxon>Sordariomycetes</taxon>
        <taxon>Hypocreomycetidae</taxon>
        <taxon>Glomerellales</taxon>
        <taxon>Glomerellaceae</taxon>
        <taxon>Colletotrichum</taxon>
        <taxon>Colletotrichum orchidearum species complex</taxon>
    </lineage>
</organism>
<gene>
    <name evidence="2" type="ORF">CSOJ01_00468</name>
</gene>
<dbReference type="EMBL" id="WIGN01000003">
    <property type="protein sequence ID" value="KAF6821033.1"/>
    <property type="molecule type" value="Genomic_DNA"/>
</dbReference>
<dbReference type="AlphaFoldDB" id="A0A8H6JYJ0"/>